<name>A0ABT8FZS1_9MICO</name>
<reference evidence="2" key="1">
    <citation type="submission" date="2023-06" db="EMBL/GenBank/DDBJ databases">
        <title>SYSU T00b26.</title>
        <authorList>
            <person name="Gao L."/>
            <person name="Fang B.-Z."/>
            <person name="Li W.-J."/>
        </authorList>
    </citation>
    <scope>NUCLEOTIDE SEQUENCE</scope>
    <source>
        <strain evidence="2">SYSU T00b26</strain>
    </source>
</reference>
<keyword evidence="2" id="KW-0966">Cell projection</keyword>
<dbReference type="InterPro" id="IPR007809">
    <property type="entry name" value="FlgN-like"/>
</dbReference>
<dbReference type="RefSeq" id="WP_301126884.1">
    <property type="nucleotide sequence ID" value="NZ_JAUHPV010000002.1"/>
</dbReference>
<sequence length="160" mass="17544">MSLDELSTILWRERELLETLLYRLETEELVLAGGRSRWVARAAREVEAVLDQIKATELGRAVEADEAARELGIPAGSSLLELAQAAPSPWDEMLRGHHVALTDITSQISTLSHLNRDLLARSVRATQEALLGIDQSMKEYSAKGSAAKAGDTAYLLDEAF</sequence>
<dbReference type="EMBL" id="JAUHPV010000002">
    <property type="protein sequence ID" value="MDN4472386.1"/>
    <property type="molecule type" value="Genomic_DNA"/>
</dbReference>
<keyword evidence="3" id="KW-1185">Reference proteome</keyword>
<accession>A0ABT8FZS1</accession>
<organism evidence="2 3">
    <name type="scientific">Demequina zhanjiangensis</name>
    <dbReference type="NCBI Taxonomy" id="3051659"/>
    <lineage>
        <taxon>Bacteria</taxon>
        <taxon>Bacillati</taxon>
        <taxon>Actinomycetota</taxon>
        <taxon>Actinomycetes</taxon>
        <taxon>Micrococcales</taxon>
        <taxon>Demequinaceae</taxon>
        <taxon>Demequina</taxon>
    </lineage>
</organism>
<protein>
    <submittedName>
        <fullName evidence="2">Flagellar export chaperone FlgN</fullName>
    </submittedName>
</protein>
<gene>
    <name evidence="2" type="primary">flgN</name>
    <name evidence="2" type="ORF">QQX04_05200</name>
</gene>
<comment type="caution">
    <text evidence="2">The sequence shown here is derived from an EMBL/GenBank/DDBJ whole genome shotgun (WGS) entry which is preliminary data.</text>
</comment>
<evidence type="ECO:0000256" key="1">
    <source>
        <dbReference type="ARBA" id="ARBA00022795"/>
    </source>
</evidence>
<dbReference type="InterPro" id="IPR036679">
    <property type="entry name" value="FlgN-like_sf"/>
</dbReference>
<evidence type="ECO:0000313" key="2">
    <source>
        <dbReference type="EMBL" id="MDN4472386.1"/>
    </source>
</evidence>
<dbReference type="Gene3D" id="1.20.58.300">
    <property type="entry name" value="FlgN-like"/>
    <property type="match status" value="1"/>
</dbReference>
<keyword evidence="1" id="KW-1005">Bacterial flagellum biogenesis</keyword>
<keyword evidence="2" id="KW-0282">Flagellum</keyword>
<dbReference type="SUPFAM" id="SSF140566">
    <property type="entry name" value="FlgN-like"/>
    <property type="match status" value="1"/>
</dbReference>
<evidence type="ECO:0000313" key="3">
    <source>
        <dbReference type="Proteomes" id="UP001172738"/>
    </source>
</evidence>
<keyword evidence="2" id="KW-0969">Cilium</keyword>
<proteinExistence type="predicted"/>
<dbReference type="Proteomes" id="UP001172738">
    <property type="component" value="Unassembled WGS sequence"/>
</dbReference>
<dbReference type="Pfam" id="PF05130">
    <property type="entry name" value="FlgN"/>
    <property type="match status" value="1"/>
</dbReference>